<evidence type="ECO:0000256" key="2">
    <source>
        <dbReference type="SAM" id="Phobius"/>
    </source>
</evidence>
<protein>
    <recommendedName>
        <fullName evidence="5">Integral membrane protein</fullName>
    </recommendedName>
</protein>
<feature type="compositionally biased region" description="Polar residues" evidence="1">
    <location>
        <begin position="281"/>
        <end position="303"/>
    </location>
</feature>
<evidence type="ECO:0000256" key="1">
    <source>
        <dbReference type="SAM" id="MobiDB-lite"/>
    </source>
</evidence>
<keyword evidence="2" id="KW-0812">Transmembrane</keyword>
<feature type="transmembrane region" description="Helical" evidence="2">
    <location>
        <begin position="50"/>
        <end position="71"/>
    </location>
</feature>
<organism evidence="3">
    <name type="scientific">Absidia glauca</name>
    <name type="common">Pin mould</name>
    <dbReference type="NCBI Taxonomy" id="4829"/>
    <lineage>
        <taxon>Eukaryota</taxon>
        <taxon>Fungi</taxon>
        <taxon>Fungi incertae sedis</taxon>
        <taxon>Mucoromycota</taxon>
        <taxon>Mucoromycotina</taxon>
        <taxon>Mucoromycetes</taxon>
        <taxon>Mucorales</taxon>
        <taxon>Cunninghamellaceae</taxon>
        <taxon>Absidia</taxon>
    </lineage>
</organism>
<feature type="transmembrane region" description="Helical" evidence="2">
    <location>
        <begin position="20"/>
        <end position="38"/>
    </location>
</feature>
<feature type="transmembrane region" description="Helical" evidence="2">
    <location>
        <begin position="155"/>
        <end position="179"/>
    </location>
</feature>
<dbReference type="OMA" id="CFIWQSI"/>
<keyword evidence="2" id="KW-0472">Membrane</keyword>
<feature type="transmembrane region" description="Helical" evidence="2">
    <location>
        <begin position="224"/>
        <end position="241"/>
    </location>
</feature>
<dbReference type="AlphaFoldDB" id="A0A168Q0S8"/>
<feature type="region of interest" description="Disordered" evidence="1">
    <location>
        <begin position="255"/>
        <end position="303"/>
    </location>
</feature>
<feature type="transmembrane region" description="Helical" evidence="2">
    <location>
        <begin position="114"/>
        <end position="135"/>
    </location>
</feature>
<sequence>MTDSSFSVTNPFSVEARETTFSIMVVSIGMSCFIWQSIESGWMVYKIRKPVHMVVFAQAVLGIIVTFVTLLTSMVDVDCTFRLYFSIIGVNAADIALQAILLWKAFLGNNRSKLVLLIGTIPLLGIVSFIGLNATTGKSNSYFKEGACATDYPTFIVIVKASLDFCSNTFLSACFLFVIYRHYRVLGSSIQRTLIREGLIYCFGVCFSNILTGILLIYRVLGGFTPVIYTIDWYLASYLIIKQLKNSRKVEKEEETEFDEEGMVSDFSHHGQTTFDKERQLSSMPGSPLTDTTMAPNDSYQVR</sequence>
<evidence type="ECO:0008006" key="5">
    <source>
        <dbReference type="Google" id="ProtNLM"/>
    </source>
</evidence>
<dbReference type="OrthoDB" id="2256270at2759"/>
<keyword evidence="4" id="KW-1185">Reference proteome</keyword>
<evidence type="ECO:0000313" key="3">
    <source>
        <dbReference type="EMBL" id="SAM03306.1"/>
    </source>
</evidence>
<feature type="transmembrane region" description="Helical" evidence="2">
    <location>
        <begin position="83"/>
        <end position="102"/>
    </location>
</feature>
<keyword evidence="2" id="KW-1133">Transmembrane helix</keyword>
<gene>
    <name evidence="3" type="primary">ABSGL_09124.1 scaffold 10682</name>
</gene>
<proteinExistence type="predicted"/>
<dbReference type="InParanoid" id="A0A168Q0S8"/>
<name>A0A168Q0S8_ABSGL</name>
<feature type="transmembrane region" description="Helical" evidence="2">
    <location>
        <begin position="199"/>
        <end position="218"/>
    </location>
</feature>
<reference evidence="3" key="1">
    <citation type="submission" date="2016-04" db="EMBL/GenBank/DDBJ databases">
        <authorList>
            <person name="Evans L.H."/>
            <person name="Alamgir A."/>
            <person name="Owens N."/>
            <person name="Weber N.D."/>
            <person name="Virtaneva K."/>
            <person name="Barbian K."/>
            <person name="Babar A."/>
            <person name="Rosenke K."/>
        </authorList>
    </citation>
    <scope>NUCLEOTIDE SEQUENCE [LARGE SCALE GENOMIC DNA]</scope>
    <source>
        <strain evidence="3">CBS 101.48</strain>
    </source>
</reference>
<evidence type="ECO:0000313" key="4">
    <source>
        <dbReference type="Proteomes" id="UP000078561"/>
    </source>
</evidence>
<accession>A0A168Q0S8</accession>
<dbReference type="Proteomes" id="UP000078561">
    <property type="component" value="Unassembled WGS sequence"/>
</dbReference>
<dbReference type="EMBL" id="LT554077">
    <property type="protein sequence ID" value="SAM03306.1"/>
    <property type="molecule type" value="Genomic_DNA"/>
</dbReference>